<reference evidence="15" key="1">
    <citation type="submission" date="2025-08" db="UniProtKB">
        <authorList>
            <consortium name="RefSeq"/>
        </authorList>
    </citation>
    <scope>IDENTIFICATION</scope>
    <source>
        <tissue evidence="15">Leaf</tissue>
    </source>
</reference>
<evidence type="ECO:0000256" key="4">
    <source>
        <dbReference type="ARBA" id="ARBA00022676"/>
    </source>
</evidence>
<evidence type="ECO:0000256" key="3">
    <source>
        <dbReference type="ARBA" id="ARBA00007737"/>
    </source>
</evidence>
<dbReference type="GO" id="GO:0005737">
    <property type="term" value="C:cytoplasm"/>
    <property type="evidence" value="ECO:0007669"/>
    <property type="project" value="TreeGrafter"/>
</dbReference>
<keyword evidence="4" id="KW-0328">Glycosyltransferase</keyword>
<evidence type="ECO:0000256" key="8">
    <source>
        <dbReference type="ARBA" id="ARBA00022989"/>
    </source>
</evidence>
<comment type="similarity">
    <text evidence="3">Belongs to the glycosyltransferase GT106 family.</text>
</comment>
<evidence type="ECO:0000256" key="9">
    <source>
        <dbReference type="ARBA" id="ARBA00023136"/>
    </source>
</evidence>
<name>A0A6J1AHE6_9ROSI</name>
<keyword evidence="7" id="KW-0735">Signal-anchor</keyword>
<dbReference type="Pfam" id="PF10250">
    <property type="entry name" value="O-FucT"/>
    <property type="match status" value="1"/>
</dbReference>
<evidence type="ECO:0000256" key="12">
    <source>
        <dbReference type="ARBA" id="ARBA00023277"/>
    </source>
</evidence>
<evidence type="ECO:0000256" key="1">
    <source>
        <dbReference type="ARBA" id="ARBA00004606"/>
    </source>
</evidence>
<evidence type="ECO:0000256" key="5">
    <source>
        <dbReference type="ARBA" id="ARBA00022679"/>
    </source>
</evidence>
<keyword evidence="5" id="KW-0808">Transferase</keyword>
<evidence type="ECO:0000313" key="15">
    <source>
        <dbReference type="RefSeq" id="XP_021286617.1"/>
    </source>
</evidence>
<evidence type="ECO:0000256" key="2">
    <source>
        <dbReference type="ARBA" id="ARBA00004881"/>
    </source>
</evidence>
<dbReference type="RefSeq" id="XP_021286617.1">
    <property type="nucleotide sequence ID" value="XM_021430942.1"/>
</dbReference>
<evidence type="ECO:0000313" key="14">
    <source>
        <dbReference type="Proteomes" id="UP000504621"/>
    </source>
</evidence>
<dbReference type="GO" id="GO:0016757">
    <property type="term" value="F:glycosyltransferase activity"/>
    <property type="evidence" value="ECO:0007669"/>
    <property type="project" value="UniProtKB-KW"/>
</dbReference>
<dbReference type="OrthoDB" id="1874781at2759"/>
<dbReference type="InterPro" id="IPR024709">
    <property type="entry name" value="FucosylTrfase_pln"/>
</dbReference>
<sequence>MCSVEGLGRKGGIRMGVMKGGGGGGGERVEKLKSSRMKLWMIRATTSVLLWTCIVQLTALGETWGPRVLKGWPSCFSHQDSSVSVIEDTVPSVPARVLPPKRVYKNNGYLMVSCNGGLNQMRAAICDMVTIARYLNVTLIVPELDKTSFWADPSEFQDIFDVDHFITSLRDEVRILKELPHRLKRRVEMGLVLSMPPVSWSDISYYHNQILPLIQKYKVVHLNRTDARLANNGQPLDIQKLRCRVNFNALRFTSQIEELGKRVIKLLRQNGPFIVLHLRYEMDMLAFSGCTQGCNNEEVEELTRMRYAYPWWKEKIINSDLKRKDGLCPLTPEETALTLKALDIDTSYQIYIAAGEIYGGERRMASLAAAYPKLVRKETLLEASDLRFFQNHSSQMAALDYLVSLESDIFIPTYDGNMAKVVEGHRRFLGFKQTILLDRRLLVDLIDQYNGGSLNWDEFSAAVKETHESRKGQPTKRLVIPDRPKEEDYFYANPEECLQPSYGQLSST</sequence>
<evidence type="ECO:0000256" key="10">
    <source>
        <dbReference type="ARBA" id="ARBA00023180"/>
    </source>
</evidence>
<evidence type="ECO:0000256" key="6">
    <source>
        <dbReference type="ARBA" id="ARBA00022692"/>
    </source>
</evidence>
<dbReference type="PANTHER" id="PTHR31741">
    <property type="entry name" value="OS02G0726500 PROTEIN-RELATED"/>
    <property type="match status" value="1"/>
</dbReference>
<keyword evidence="9" id="KW-0472">Membrane</keyword>
<proteinExistence type="inferred from homology"/>
<dbReference type="Proteomes" id="UP000504621">
    <property type="component" value="Unplaced"/>
</dbReference>
<keyword evidence="12" id="KW-0119">Carbohydrate metabolism</keyword>
<dbReference type="CDD" id="cd11299">
    <property type="entry name" value="O-FucT_plant"/>
    <property type="match status" value="1"/>
</dbReference>
<keyword evidence="11" id="KW-0294">Fucose metabolism</keyword>
<organism evidence="14 15">
    <name type="scientific">Herrania umbratica</name>
    <dbReference type="NCBI Taxonomy" id="108875"/>
    <lineage>
        <taxon>Eukaryota</taxon>
        <taxon>Viridiplantae</taxon>
        <taxon>Streptophyta</taxon>
        <taxon>Embryophyta</taxon>
        <taxon>Tracheophyta</taxon>
        <taxon>Spermatophyta</taxon>
        <taxon>Magnoliopsida</taxon>
        <taxon>eudicotyledons</taxon>
        <taxon>Gunneridae</taxon>
        <taxon>Pentapetalae</taxon>
        <taxon>rosids</taxon>
        <taxon>malvids</taxon>
        <taxon>Malvales</taxon>
        <taxon>Malvaceae</taxon>
        <taxon>Byttnerioideae</taxon>
        <taxon>Herrania</taxon>
    </lineage>
</organism>
<dbReference type="GO" id="GO:0006004">
    <property type="term" value="P:fucose metabolic process"/>
    <property type="evidence" value="ECO:0007669"/>
    <property type="project" value="UniProtKB-KW"/>
</dbReference>
<gene>
    <name evidence="15" type="primary">LOC110418265</name>
</gene>
<keyword evidence="14" id="KW-1185">Reference proteome</keyword>
<dbReference type="PIRSF" id="PIRSF009360">
    <property type="entry name" value="UCP009360"/>
    <property type="match status" value="1"/>
</dbReference>
<evidence type="ECO:0000256" key="7">
    <source>
        <dbReference type="ARBA" id="ARBA00022968"/>
    </source>
</evidence>
<dbReference type="PANTHER" id="PTHR31741:SF3">
    <property type="entry name" value="O-FUCOSYLTRANSFERASE FAMILY PROTEIN"/>
    <property type="match status" value="1"/>
</dbReference>
<dbReference type="GO" id="GO:0016020">
    <property type="term" value="C:membrane"/>
    <property type="evidence" value="ECO:0007669"/>
    <property type="project" value="UniProtKB-SubCell"/>
</dbReference>
<accession>A0A6J1AHE6</accession>
<evidence type="ECO:0000256" key="11">
    <source>
        <dbReference type="ARBA" id="ARBA00023253"/>
    </source>
</evidence>
<dbReference type="AlphaFoldDB" id="A0A6J1AHE6"/>
<keyword evidence="8" id="KW-1133">Transmembrane helix</keyword>
<evidence type="ECO:0000256" key="13">
    <source>
        <dbReference type="ARBA" id="ARBA00030350"/>
    </source>
</evidence>
<protein>
    <recommendedName>
        <fullName evidence="13">O-fucosyltransferase family protein</fullName>
    </recommendedName>
</protein>
<dbReference type="GeneID" id="110418265"/>
<keyword evidence="6" id="KW-0812">Transmembrane</keyword>
<comment type="pathway">
    <text evidence="2">Glycan metabolism.</text>
</comment>
<keyword evidence="10" id="KW-0325">Glycoprotein</keyword>
<dbReference type="InterPro" id="IPR019378">
    <property type="entry name" value="GDP-Fuc_O-FucTrfase"/>
</dbReference>
<comment type="subcellular location">
    <subcellularLocation>
        <location evidence="1">Membrane</location>
        <topology evidence="1">Single-pass type II membrane protein</topology>
    </subcellularLocation>
</comment>